<protein>
    <recommendedName>
        <fullName evidence="10">Ectoine hydroxylase</fullName>
        <ecNumber evidence="10">1.14.11.55</ecNumber>
    </recommendedName>
</protein>
<dbReference type="RefSeq" id="WP_082660868.1">
    <property type="nucleotide sequence ID" value="NZ_CP013652.1"/>
</dbReference>
<proteinExistence type="inferred from homology"/>
<comment type="function">
    <text evidence="2">Involved in the biosynthesis of 5-hydroxyectoine, called compatible solute, which helps organisms to survive extreme osmotic stress by acting as a highly soluble organic osmolyte. Catalyzes the 2-oxoglutarate-dependent selective hydroxylation of L-ectoine to yield (4S,5S)-5-hydroxyectoine.</text>
</comment>
<evidence type="ECO:0000256" key="10">
    <source>
        <dbReference type="NCBIfam" id="TIGR02408"/>
    </source>
</evidence>
<evidence type="ECO:0000256" key="6">
    <source>
        <dbReference type="ARBA" id="ARBA00022964"/>
    </source>
</evidence>
<dbReference type="GO" id="GO:0016706">
    <property type="term" value="F:2-oxoglutarate-dependent dioxygenase activity"/>
    <property type="evidence" value="ECO:0007669"/>
    <property type="project" value="InterPro"/>
</dbReference>
<dbReference type="NCBIfam" id="TIGR02408">
    <property type="entry name" value="ectoine_ThpD"/>
    <property type="match status" value="1"/>
</dbReference>
<reference evidence="11 12" key="2">
    <citation type="journal article" date="2016" name="Genome Announc.">
        <title>Complete Genome Sequences of Two Interactive Moderate Thermophiles, Paenibacillus napthalenovorans 32O-Y and Paenibacillus sp. 32O-W.</title>
        <authorList>
            <person name="Butler R.R.III."/>
            <person name="Wang J."/>
            <person name="Stark B.C."/>
            <person name="Pombert J.F."/>
        </authorList>
    </citation>
    <scope>NUCLEOTIDE SEQUENCE [LARGE SCALE GENOMIC DNA]</scope>
    <source>
        <strain evidence="11 12">32O-Y</strain>
    </source>
</reference>
<dbReference type="AlphaFoldDB" id="A0A0U2W8T2"/>
<evidence type="ECO:0000256" key="4">
    <source>
        <dbReference type="ARBA" id="ARBA00011738"/>
    </source>
</evidence>
<evidence type="ECO:0000256" key="8">
    <source>
        <dbReference type="ARBA" id="ARBA00023004"/>
    </source>
</evidence>
<evidence type="ECO:0000313" key="12">
    <source>
        <dbReference type="Proteomes" id="UP000061660"/>
    </source>
</evidence>
<keyword evidence="12" id="KW-1185">Reference proteome</keyword>
<dbReference type="EC" id="1.14.11.55" evidence="10"/>
<dbReference type="KEGG" id="pnp:IJ22_35870"/>
<evidence type="ECO:0000256" key="7">
    <source>
        <dbReference type="ARBA" id="ARBA00023002"/>
    </source>
</evidence>
<dbReference type="Proteomes" id="UP000061660">
    <property type="component" value="Chromosome"/>
</dbReference>
<evidence type="ECO:0000256" key="5">
    <source>
        <dbReference type="ARBA" id="ARBA00022723"/>
    </source>
</evidence>
<dbReference type="Pfam" id="PF05721">
    <property type="entry name" value="PhyH"/>
    <property type="match status" value="1"/>
</dbReference>
<accession>A0A0U2W8T2</accession>
<name>A0A0U2W8T2_9BACL</name>
<comment type="subunit">
    <text evidence="4">Homodimer.</text>
</comment>
<reference evidence="12" key="1">
    <citation type="submission" date="2015-12" db="EMBL/GenBank/DDBJ databases">
        <title>Complete genome sequences of two moderately thermophilic Paenibacillus species.</title>
        <authorList>
            <person name="Butler R.III."/>
            <person name="Wang J."/>
            <person name="Stark B.C."/>
            <person name="Pombert J.-F."/>
        </authorList>
    </citation>
    <scope>NUCLEOTIDE SEQUENCE [LARGE SCALE GENOMIC DNA]</scope>
    <source>
        <strain evidence="12">32O-Y</strain>
    </source>
</reference>
<dbReference type="OrthoDB" id="9791262at2"/>
<evidence type="ECO:0000256" key="3">
    <source>
        <dbReference type="ARBA" id="ARBA00007851"/>
    </source>
</evidence>
<comment type="cofactor">
    <cofactor evidence="1">
        <name>Fe(2+)</name>
        <dbReference type="ChEBI" id="CHEBI:29033"/>
    </cofactor>
</comment>
<dbReference type="PANTHER" id="PTHR20883">
    <property type="entry name" value="PHYTANOYL-COA DIOXYGENASE DOMAIN CONTAINING 1"/>
    <property type="match status" value="1"/>
</dbReference>
<sequence>MTKTGCIRHLWKQLKHADKDEYYRLEKELVTVAFDGSNARTKDGIAAVHPRSYENAEDAYPSRIKPVAEFISRKDPVVYSKWTQESPIAREQSDFYEKNGYLFLEDFFTDEEVDVWRKELKRLQEAGRHSNKDEVIREPESREVRSVFAVHRDNPVFRKLSEHSKLLGIVRYLLGSDVYVHQSRINFKPGFNGKEFYWHSDFETWHVEDGMPRMRALSCSIALEDNSYFNGPLMIVPGSHRTFVTCVGETPEDHYRSSLRRQEYGVPDQTSLTELVRQGGIEAPVGKAGSILLFDCNLMHGSSSNISPMPRSNVFLVYNSTENRIVDPFSGQKPRPDYIAAR</sequence>
<evidence type="ECO:0000256" key="9">
    <source>
        <dbReference type="ARBA" id="ARBA00049228"/>
    </source>
</evidence>
<dbReference type="SUPFAM" id="SSF51197">
    <property type="entry name" value="Clavaminate synthase-like"/>
    <property type="match status" value="1"/>
</dbReference>
<dbReference type="Gene3D" id="2.60.120.620">
    <property type="entry name" value="q2cbj1_9rhob like domain"/>
    <property type="match status" value="1"/>
</dbReference>
<dbReference type="InterPro" id="IPR012774">
    <property type="entry name" value="EctD"/>
</dbReference>
<dbReference type="EMBL" id="CP013652">
    <property type="protein sequence ID" value="ALS23925.1"/>
    <property type="molecule type" value="Genomic_DNA"/>
</dbReference>
<dbReference type="GO" id="GO:0005506">
    <property type="term" value="F:iron ion binding"/>
    <property type="evidence" value="ECO:0007669"/>
    <property type="project" value="UniProtKB-ARBA"/>
</dbReference>
<organism evidence="11 12">
    <name type="scientific">Paenibacillus naphthalenovorans</name>
    <dbReference type="NCBI Taxonomy" id="162209"/>
    <lineage>
        <taxon>Bacteria</taxon>
        <taxon>Bacillati</taxon>
        <taxon>Bacillota</taxon>
        <taxon>Bacilli</taxon>
        <taxon>Bacillales</taxon>
        <taxon>Paenibacillaceae</taxon>
        <taxon>Paenibacillus</taxon>
    </lineage>
</organism>
<keyword evidence="6" id="KW-0223">Dioxygenase</keyword>
<evidence type="ECO:0000256" key="2">
    <source>
        <dbReference type="ARBA" id="ARBA00004063"/>
    </source>
</evidence>
<evidence type="ECO:0000256" key="1">
    <source>
        <dbReference type="ARBA" id="ARBA00001954"/>
    </source>
</evidence>
<keyword evidence="5" id="KW-0479">Metal-binding</keyword>
<dbReference type="PANTHER" id="PTHR20883:SF48">
    <property type="entry name" value="ECTOINE DIOXYGENASE"/>
    <property type="match status" value="1"/>
</dbReference>
<dbReference type="InterPro" id="IPR008775">
    <property type="entry name" value="Phytyl_CoA_dOase-like"/>
</dbReference>
<gene>
    <name evidence="11" type="ORF">IJ22_35870</name>
</gene>
<keyword evidence="8" id="KW-0408">Iron</keyword>
<dbReference type="STRING" id="162209.IJ22_35870"/>
<dbReference type="PATRIC" id="fig|162209.4.peg.3816"/>
<evidence type="ECO:0000313" key="11">
    <source>
        <dbReference type="EMBL" id="ALS23925.1"/>
    </source>
</evidence>
<comment type="similarity">
    <text evidence="3">Belongs to the PhyH family. EctD subfamily.</text>
</comment>
<keyword evidence="7" id="KW-0560">Oxidoreductase</keyword>
<comment type="catalytic activity">
    <reaction evidence="9">
        <text>L-ectoine + 2-oxoglutarate + O2 = 5-hydroxyectoine + succinate + CO2</text>
        <dbReference type="Rhea" id="RHEA:45740"/>
        <dbReference type="ChEBI" id="CHEBI:15379"/>
        <dbReference type="ChEBI" id="CHEBI:16526"/>
        <dbReference type="ChEBI" id="CHEBI:16810"/>
        <dbReference type="ChEBI" id="CHEBI:30031"/>
        <dbReference type="ChEBI" id="CHEBI:58515"/>
        <dbReference type="ChEBI" id="CHEBI:85413"/>
        <dbReference type="EC" id="1.14.11.55"/>
    </reaction>
</comment>